<reference evidence="2" key="2">
    <citation type="submission" date="2019-11" db="UniProtKB">
        <authorList>
            <consortium name="WormBaseParasite"/>
        </authorList>
    </citation>
    <scope>IDENTIFICATION</scope>
    <source>
        <strain evidence="2">Puerto Rican</strain>
    </source>
</reference>
<accession>A0A5K4F9W7</accession>
<dbReference type="STRING" id="6183.A0A5K4F9W7"/>
<keyword evidence="1" id="KW-1185">Reference proteome</keyword>
<name>A0A5K4F9W7_SCHMA</name>
<evidence type="ECO:0000313" key="2">
    <source>
        <dbReference type="WBParaSite" id="Smp_330520.1"/>
    </source>
</evidence>
<reference evidence="1" key="1">
    <citation type="journal article" date="2012" name="PLoS Negl. Trop. Dis.">
        <title>A systematically improved high quality genome and transcriptome of the human blood fluke Schistosoma mansoni.</title>
        <authorList>
            <person name="Protasio A.V."/>
            <person name="Tsai I.J."/>
            <person name="Babbage A."/>
            <person name="Nichol S."/>
            <person name="Hunt M."/>
            <person name="Aslett M.A."/>
            <person name="De Silva N."/>
            <person name="Velarde G.S."/>
            <person name="Anderson T.J."/>
            <person name="Clark R.C."/>
            <person name="Davidson C."/>
            <person name="Dillon G.P."/>
            <person name="Holroyd N.E."/>
            <person name="LoVerde P.T."/>
            <person name="Lloyd C."/>
            <person name="McQuillan J."/>
            <person name="Oliveira G."/>
            <person name="Otto T.D."/>
            <person name="Parker-Manuel S.J."/>
            <person name="Quail M.A."/>
            <person name="Wilson R.A."/>
            <person name="Zerlotini A."/>
            <person name="Dunne D.W."/>
            <person name="Berriman M."/>
        </authorList>
    </citation>
    <scope>NUCLEOTIDE SEQUENCE [LARGE SCALE GENOMIC DNA]</scope>
    <source>
        <strain evidence="1">Puerto Rican</strain>
    </source>
</reference>
<dbReference type="Proteomes" id="UP000008854">
    <property type="component" value="Unassembled WGS sequence"/>
</dbReference>
<dbReference type="AlphaFoldDB" id="A0A5K4F9W7"/>
<protein>
    <submittedName>
        <fullName evidence="2">Uncharacterized protein</fullName>
    </submittedName>
</protein>
<proteinExistence type="predicted"/>
<dbReference type="WBParaSite" id="Smp_330520.1">
    <property type="protein sequence ID" value="Smp_330520.1"/>
    <property type="gene ID" value="Smp_330520"/>
</dbReference>
<dbReference type="InParanoid" id="A0A5K4F9W7"/>
<organism evidence="1 2">
    <name type="scientific">Schistosoma mansoni</name>
    <name type="common">Blood fluke</name>
    <dbReference type="NCBI Taxonomy" id="6183"/>
    <lineage>
        <taxon>Eukaryota</taxon>
        <taxon>Metazoa</taxon>
        <taxon>Spiralia</taxon>
        <taxon>Lophotrochozoa</taxon>
        <taxon>Platyhelminthes</taxon>
        <taxon>Trematoda</taxon>
        <taxon>Digenea</taxon>
        <taxon>Strigeidida</taxon>
        <taxon>Schistosomatoidea</taxon>
        <taxon>Schistosomatidae</taxon>
        <taxon>Schistosoma</taxon>
    </lineage>
</organism>
<sequence>MHVLVSLRLGNPHITKDAKCQNVVFTPVIIFYYQKRQVDTTGNSSGNSTQGVQASSDIQLVSPNATELNETEFNNILVTGYNQANSSSEIQLFNVETNAS</sequence>
<evidence type="ECO:0000313" key="1">
    <source>
        <dbReference type="Proteomes" id="UP000008854"/>
    </source>
</evidence>